<reference evidence="3 4" key="1">
    <citation type="submission" date="2009-11" db="EMBL/GenBank/DDBJ databases">
        <title>Annotation of Allomyces macrogynus ATCC 38327.</title>
        <authorList>
            <consortium name="The Broad Institute Genome Sequencing Platform"/>
            <person name="Russ C."/>
            <person name="Cuomo C."/>
            <person name="Burger G."/>
            <person name="Gray M.W."/>
            <person name="Holland P.W.H."/>
            <person name="King N."/>
            <person name="Lang F.B.F."/>
            <person name="Roger A.J."/>
            <person name="Ruiz-Trillo I."/>
            <person name="Young S.K."/>
            <person name="Zeng Q."/>
            <person name="Gargeya S."/>
            <person name="Fitzgerald M."/>
            <person name="Haas B."/>
            <person name="Abouelleil A."/>
            <person name="Alvarado L."/>
            <person name="Arachchi H.M."/>
            <person name="Berlin A."/>
            <person name="Chapman S.B."/>
            <person name="Gearin G."/>
            <person name="Goldberg J."/>
            <person name="Griggs A."/>
            <person name="Gujja S."/>
            <person name="Hansen M."/>
            <person name="Heiman D."/>
            <person name="Howarth C."/>
            <person name="Larimer J."/>
            <person name="Lui A."/>
            <person name="MacDonald P.J.P."/>
            <person name="McCowen C."/>
            <person name="Montmayeur A."/>
            <person name="Murphy C."/>
            <person name="Neiman D."/>
            <person name="Pearson M."/>
            <person name="Priest M."/>
            <person name="Roberts A."/>
            <person name="Saif S."/>
            <person name="Shea T."/>
            <person name="Sisk P."/>
            <person name="Stolte C."/>
            <person name="Sykes S."/>
            <person name="Wortman J."/>
            <person name="Nusbaum C."/>
            <person name="Birren B."/>
        </authorList>
    </citation>
    <scope>NUCLEOTIDE SEQUENCE [LARGE SCALE GENOMIC DNA]</scope>
    <source>
        <strain evidence="3 4">ATCC 38327</strain>
    </source>
</reference>
<dbReference type="GO" id="GO:0051020">
    <property type="term" value="F:GTPase binding"/>
    <property type="evidence" value="ECO:0007669"/>
    <property type="project" value="TreeGrafter"/>
</dbReference>
<dbReference type="Proteomes" id="UP000054350">
    <property type="component" value="Unassembled WGS sequence"/>
</dbReference>
<name>A0A0L0SK59_ALLM3</name>
<feature type="compositionally biased region" description="Basic residues" evidence="1">
    <location>
        <begin position="341"/>
        <end position="355"/>
    </location>
</feature>
<dbReference type="AlphaFoldDB" id="A0A0L0SK59"/>
<evidence type="ECO:0000313" key="3">
    <source>
        <dbReference type="EMBL" id="KNE62853.1"/>
    </source>
</evidence>
<dbReference type="PANTHER" id="PTHR16027:SF6">
    <property type="entry name" value="DILUTE DOMAIN-CONTAINING PROTEIN"/>
    <property type="match status" value="1"/>
</dbReference>
<feature type="domain" description="Dilute" evidence="2">
    <location>
        <begin position="154"/>
        <end position="511"/>
    </location>
</feature>
<dbReference type="SMART" id="SM01132">
    <property type="entry name" value="DIL"/>
    <property type="match status" value="1"/>
</dbReference>
<dbReference type="Pfam" id="PF01843">
    <property type="entry name" value="DIL"/>
    <property type="match status" value="1"/>
</dbReference>
<dbReference type="InterPro" id="IPR052072">
    <property type="entry name" value="Vascular_dev_regulator"/>
</dbReference>
<organism evidence="3 4">
    <name type="scientific">Allomyces macrogynus (strain ATCC 38327)</name>
    <name type="common">Allomyces javanicus var. macrogynus</name>
    <dbReference type="NCBI Taxonomy" id="578462"/>
    <lineage>
        <taxon>Eukaryota</taxon>
        <taxon>Fungi</taxon>
        <taxon>Fungi incertae sedis</taxon>
        <taxon>Blastocladiomycota</taxon>
        <taxon>Blastocladiomycetes</taxon>
        <taxon>Blastocladiales</taxon>
        <taxon>Blastocladiaceae</taxon>
        <taxon>Allomyces</taxon>
    </lineage>
</organism>
<feature type="region of interest" description="Disordered" evidence="1">
    <location>
        <begin position="330"/>
        <end position="356"/>
    </location>
</feature>
<dbReference type="eggNOG" id="KOG0504">
    <property type="taxonomic scope" value="Eukaryota"/>
</dbReference>
<dbReference type="PROSITE" id="PS51126">
    <property type="entry name" value="DILUTE"/>
    <property type="match status" value="1"/>
</dbReference>
<dbReference type="InterPro" id="IPR002710">
    <property type="entry name" value="Dilute_dom"/>
</dbReference>
<protein>
    <recommendedName>
        <fullName evidence="2">Dilute domain-containing protein</fullName>
    </recommendedName>
</protein>
<dbReference type="STRING" id="578462.A0A0L0SK59"/>
<evidence type="ECO:0000256" key="1">
    <source>
        <dbReference type="SAM" id="MobiDB-lite"/>
    </source>
</evidence>
<evidence type="ECO:0000259" key="2">
    <source>
        <dbReference type="PROSITE" id="PS51126"/>
    </source>
</evidence>
<dbReference type="PANTHER" id="PTHR16027">
    <property type="entry name" value="DILUTE DOMAIN-CONTAINING PROTEIN YPR089W"/>
    <property type="match status" value="1"/>
</dbReference>
<keyword evidence="4" id="KW-1185">Reference proteome</keyword>
<dbReference type="OrthoDB" id="426293at2759"/>
<dbReference type="VEuPathDB" id="FungiDB:AMAG_18928"/>
<accession>A0A0L0SK59</accession>
<sequence length="739" mass="81072">MTSDSYYVPSLYGVDYREMCDIVGTTVPAALAHITQNGSSPARPPPPVDGDESGDMPVAEMIDPQAYMDEEDEALVEFDWDACPPDQMLVFSETSLPALLHVAIKKLADPAVIRSHNNNPAGYTRRPVSANVLFLAARYAGYYASQELLDTLFSQALDMLEQTLRPRRHDMMFLGYWLSNCSRLLYCLKKDAGLVVATLPYQVRLNELIQDIFMALLRDAQQRIAAIVDEALLSHDTIEGWAQIKYRERTPSSTSAILASGFYGSNGGAASVNGAASNGASSSGRGRDGPMALRRAVSSPNFANGSSPPKLSGINRLSSYFSSSSSVGSNAPAPGLLPPSPHHRKHHRPQAKKTPRTVTTILSSTLYVLQTFHIHPSLVHQAIEQLFFYIGASTFNRLLSRPELCCRWKAMQIRMNLSHLEDWVRSNPIPAPSRDTFTKHLQPVISMLQLLQIITHFRLLSVFREALRESGHMAILNWSQVRRAMDLYTYEADENEIAPEIAQYVVDGATRAAEAAAAHRAALRDVDDSDDESLHAEVTSPATSPATPAVDRRRRSVRRPSLPDSIAATVEAHRAAAAAAAATKRANIDSLPDPLASPPPIDEFGRVIPPSPPTPAAPGAVPVATRHVDLLAPPPPRRQRRPSAVMERIKGPVVAVAAMDPATGDAAYMYYMLDEKYWLPFAVPTNVGERIVVRIDSTGDEKYCEEVPVLAHEIVDMLDNFSWDEELTPPPTKRGAKRA</sequence>
<evidence type="ECO:0000313" key="4">
    <source>
        <dbReference type="Proteomes" id="UP000054350"/>
    </source>
</evidence>
<gene>
    <name evidence="3" type="ORF">AMAG_18928</name>
</gene>
<feature type="region of interest" description="Disordered" evidence="1">
    <location>
        <begin position="524"/>
        <end position="565"/>
    </location>
</feature>
<reference evidence="4" key="2">
    <citation type="submission" date="2009-11" db="EMBL/GenBank/DDBJ databases">
        <title>The Genome Sequence of Allomyces macrogynus strain ATCC 38327.</title>
        <authorList>
            <consortium name="The Broad Institute Genome Sequencing Platform"/>
            <person name="Russ C."/>
            <person name="Cuomo C."/>
            <person name="Shea T."/>
            <person name="Young S.K."/>
            <person name="Zeng Q."/>
            <person name="Koehrsen M."/>
            <person name="Haas B."/>
            <person name="Borodovsky M."/>
            <person name="Guigo R."/>
            <person name="Alvarado L."/>
            <person name="Berlin A."/>
            <person name="Borenstein D."/>
            <person name="Chen Z."/>
            <person name="Engels R."/>
            <person name="Freedman E."/>
            <person name="Gellesch M."/>
            <person name="Goldberg J."/>
            <person name="Griggs A."/>
            <person name="Gujja S."/>
            <person name="Heiman D."/>
            <person name="Hepburn T."/>
            <person name="Howarth C."/>
            <person name="Jen D."/>
            <person name="Larson L."/>
            <person name="Lewis B."/>
            <person name="Mehta T."/>
            <person name="Park D."/>
            <person name="Pearson M."/>
            <person name="Roberts A."/>
            <person name="Saif S."/>
            <person name="Shenoy N."/>
            <person name="Sisk P."/>
            <person name="Stolte C."/>
            <person name="Sykes S."/>
            <person name="Walk T."/>
            <person name="White J."/>
            <person name="Yandava C."/>
            <person name="Burger G."/>
            <person name="Gray M.W."/>
            <person name="Holland P.W.H."/>
            <person name="King N."/>
            <person name="Lang F.B.F."/>
            <person name="Roger A.J."/>
            <person name="Ruiz-Trillo I."/>
            <person name="Lander E."/>
            <person name="Nusbaum C."/>
        </authorList>
    </citation>
    <scope>NUCLEOTIDE SEQUENCE [LARGE SCALE GENOMIC DNA]</scope>
    <source>
        <strain evidence="4">ATCC 38327</strain>
    </source>
</reference>
<dbReference type="EMBL" id="GG745341">
    <property type="protein sequence ID" value="KNE62853.1"/>
    <property type="molecule type" value="Genomic_DNA"/>
</dbReference>
<proteinExistence type="predicted"/>
<feature type="region of interest" description="Disordered" evidence="1">
    <location>
        <begin position="35"/>
        <end position="54"/>
    </location>
</feature>